<gene>
    <name evidence="5" type="ordered locus">syc1380_d</name>
</gene>
<evidence type="ECO:0000313" key="6">
    <source>
        <dbReference type="Proteomes" id="UP000001175"/>
    </source>
</evidence>
<dbReference type="CDD" id="cd02440">
    <property type="entry name" value="AdoMet_MTases"/>
    <property type="match status" value="1"/>
</dbReference>
<dbReference type="AlphaFoldDB" id="A0A0H3K2V9"/>
<dbReference type="InterPro" id="IPR008854">
    <property type="entry name" value="TPMT"/>
</dbReference>
<dbReference type="InterPro" id="IPR029063">
    <property type="entry name" value="SAM-dependent_MTases_sf"/>
</dbReference>
<dbReference type="PANTHER" id="PTHR32183">
    <property type="match status" value="1"/>
</dbReference>
<dbReference type="Gene3D" id="3.40.50.150">
    <property type="entry name" value="Vaccinia Virus protein VP39"/>
    <property type="match status" value="1"/>
</dbReference>
<dbReference type="Proteomes" id="UP000001175">
    <property type="component" value="Chromosome"/>
</dbReference>
<keyword evidence="2 5" id="KW-0489">Methyltransferase</keyword>
<evidence type="ECO:0000313" key="5">
    <source>
        <dbReference type="EMBL" id="BAD79570.1"/>
    </source>
</evidence>
<evidence type="ECO:0000256" key="4">
    <source>
        <dbReference type="ARBA" id="ARBA00022691"/>
    </source>
</evidence>
<dbReference type="Pfam" id="PF05724">
    <property type="entry name" value="TPMT"/>
    <property type="match status" value="1"/>
</dbReference>
<dbReference type="PROSITE" id="PS51585">
    <property type="entry name" value="SAM_MT_TPMT"/>
    <property type="match status" value="1"/>
</dbReference>
<sequence>MTNAVNQAQFWEQRYQEGSDRWDLGQAAPVWRSLLAGTNAPAPGRIAVLGCGRGHDARLFAEQGFEVVGFDFAPSAIAAAQALAQGTTAQFLQRDIFALPQEFAGQFDTVLEHTCFCAIDPDRRAEYVEVVRQILKPKGCLLGLFWCHDRPSGPPYGCSLTELRDRFAQGWQEEQLESVTESVEGRRGEEYLGRWRRLD</sequence>
<keyword evidence="4" id="KW-0949">S-adenosyl-L-methionine</keyword>
<evidence type="ECO:0000256" key="2">
    <source>
        <dbReference type="ARBA" id="ARBA00022603"/>
    </source>
</evidence>
<name>A0A0H3K2V9_SYNP6</name>
<dbReference type="RefSeq" id="WP_011243692.1">
    <property type="nucleotide sequence ID" value="NC_006576.1"/>
</dbReference>
<dbReference type="GO" id="GO:0008757">
    <property type="term" value="F:S-adenosylmethionine-dependent methyltransferase activity"/>
    <property type="evidence" value="ECO:0007669"/>
    <property type="project" value="InterPro"/>
</dbReference>
<evidence type="ECO:0000256" key="1">
    <source>
        <dbReference type="ARBA" id="ARBA00022553"/>
    </source>
</evidence>
<proteinExistence type="predicted"/>
<organism evidence="5 6">
    <name type="scientific">Synechococcus sp. (strain ATCC 27144 / PCC 6301 / SAUG 1402/1)</name>
    <name type="common">Anacystis nidulans</name>
    <dbReference type="NCBI Taxonomy" id="269084"/>
    <lineage>
        <taxon>Bacteria</taxon>
        <taxon>Bacillati</taxon>
        <taxon>Cyanobacteriota</taxon>
        <taxon>Cyanophyceae</taxon>
        <taxon>Synechococcales</taxon>
        <taxon>Synechococcaceae</taxon>
        <taxon>Synechococcus</taxon>
    </lineage>
</organism>
<dbReference type="GeneID" id="72428936"/>
<dbReference type="SUPFAM" id="SSF53335">
    <property type="entry name" value="S-adenosyl-L-methionine-dependent methyltransferases"/>
    <property type="match status" value="1"/>
</dbReference>
<keyword evidence="3 5" id="KW-0808">Transferase</keyword>
<evidence type="ECO:0000256" key="3">
    <source>
        <dbReference type="ARBA" id="ARBA00022679"/>
    </source>
</evidence>
<accession>A0A0H3K2V9</accession>
<dbReference type="GO" id="GO:0032259">
    <property type="term" value="P:methylation"/>
    <property type="evidence" value="ECO:0007669"/>
    <property type="project" value="UniProtKB-KW"/>
</dbReference>
<reference evidence="5 6" key="1">
    <citation type="journal article" date="2007" name="Photosyn. Res.">
        <title>Complete nucleotide sequence of the freshwater unicellular cyanobacterium Synechococcus elongatus PCC 6301 chromosome: gene content and organization.</title>
        <authorList>
            <person name="Sugita C."/>
            <person name="Ogata K."/>
            <person name="Shikata M."/>
            <person name="Jikuya H."/>
            <person name="Takano J."/>
            <person name="Furumichi M."/>
            <person name="Kanehisa M."/>
            <person name="Omata T."/>
            <person name="Sugiura M."/>
            <person name="Sugita M."/>
        </authorList>
    </citation>
    <scope>NUCLEOTIDE SEQUENCE [LARGE SCALE GENOMIC DNA]</scope>
    <source>
        <strain evidence="6">ATCC 27144 / PCC 6301 / SAUG 1402/1</strain>
    </source>
</reference>
<dbReference type="eggNOG" id="COG0500">
    <property type="taxonomic scope" value="Bacteria"/>
</dbReference>
<keyword evidence="1" id="KW-0597">Phosphoprotein</keyword>
<protein>
    <submittedName>
        <fullName evidence="5">Similar to thiol methyltransferase 1</fullName>
    </submittedName>
</protein>
<dbReference type="PANTHER" id="PTHR32183:SF6">
    <property type="entry name" value="CYSTEINE SULFINATE DESULFINASE_CYSTEINE DESULFURASE AND RELATED ENZYMES"/>
    <property type="match status" value="1"/>
</dbReference>
<dbReference type="EMBL" id="AP008231">
    <property type="protein sequence ID" value="BAD79570.1"/>
    <property type="molecule type" value="Genomic_DNA"/>
</dbReference>
<dbReference type="KEGG" id="syc:syc1380_d"/>